<gene>
    <name evidence="3" type="ORF">JKF63_04418</name>
</gene>
<proteinExistence type="predicted"/>
<evidence type="ECO:0000256" key="2">
    <source>
        <dbReference type="SAM" id="Phobius"/>
    </source>
</evidence>
<dbReference type="AlphaFoldDB" id="A0A836ISD6"/>
<keyword evidence="2" id="KW-1133">Transmembrane helix</keyword>
<name>A0A836ISD6_9TRYP</name>
<keyword evidence="2" id="KW-0812">Transmembrane</keyword>
<dbReference type="RefSeq" id="XP_067757232.1">
    <property type="nucleotide sequence ID" value="XM_067900403.1"/>
</dbReference>
<protein>
    <submittedName>
        <fullName evidence="3">Uncharacterized protein</fullName>
    </submittedName>
</protein>
<reference evidence="3 4" key="1">
    <citation type="submission" date="2021-02" db="EMBL/GenBank/DDBJ databases">
        <title>Porcisia hertigi Genome sequencing and assembly.</title>
        <authorList>
            <person name="Almutairi H."/>
            <person name="Gatherer D."/>
        </authorList>
    </citation>
    <scope>NUCLEOTIDE SEQUENCE [LARGE SCALE GENOMIC DNA]</scope>
    <source>
        <strain evidence="3 4">C119</strain>
    </source>
</reference>
<accession>A0A836ISD6</accession>
<comment type="caution">
    <text evidence="3">The sequence shown here is derived from an EMBL/GenBank/DDBJ whole genome shotgun (WGS) entry which is preliminary data.</text>
</comment>
<organism evidence="3 4">
    <name type="scientific">Porcisia hertigi</name>
    <dbReference type="NCBI Taxonomy" id="2761500"/>
    <lineage>
        <taxon>Eukaryota</taxon>
        <taxon>Discoba</taxon>
        <taxon>Euglenozoa</taxon>
        <taxon>Kinetoplastea</taxon>
        <taxon>Metakinetoplastina</taxon>
        <taxon>Trypanosomatida</taxon>
        <taxon>Trypanosomatidae</taxon>
        <taxon>Leishmaniinae</taxon>
        <taxon>Porcisia</taxon>
    </lineage>
</organism>
<dbReference type="KEGG" id="phet:94290480"/>
<feature type="transmembrane region" description="Helical" evidence="2">
    <location>
        <begin position="6"/>
        <end position="23"/>
    </location>
</feature>
<feature type="region of interest" description="Disordered" evidence="1">
    <location>
        <begin position="36"/>
        <end position="62"/>
    </location>
</feature>
<evidence type="ECO:0000313" key="4">
    <source>
        <dbReference type="Proteomes" id="UP000674318"/>
    </source>
</evidence>
<evidence type="ECO:0000256" key="1">
    <source>
        <dbReference type="SAM" id="MobiDB-lite"/>
    </source>
</evidence>
<dbReference type="EMBL" id="JAFJZO010000022">
    <property type="protein sequence ID" value="KAG5504971.1"/>
    <property type="molecule type" value="Genomic_DNA"/>
</dbReference>
<feature type="compositionally biased region" description="Low complexity" evidence="1">
    <location>
        <begin position="37"/>
        <end position="52"/>
    </location>
</feature>
<keyword evidence="4" id="KW-1185">Reference proteome</keyword>
<dbReference type="GeneID" id="94290480"/>
<dbReference type="Proteomes" id="UP000674318">
    <property type="component" value="Unassembled WGS sequence"/>
</dbReference>
<evidence type="ECO:0000313" key="3">
    <source>
        <dbReference type="EMBL" id="KAG5504971.1"/>
    </source>
</evidence>
<keyword evidence="2" id="KW-0472">Membrane</keyword>
<sequence>MDPYYYLLAFMSTFMAIVLFLLTRSAGRIAKERKAEAAASSSAEGGSVAMGSTRARRARREE</sequence>